<dbReference type="OrthoDB" id="42697at2157"/>
<sequence length="124" mass="13999">MTLKTLCEAVSKNILPAIRAVLAKILVEEYGYTQIEASKMLGVSQPAISNYLLSKRGKRGVQALMSDEKIMGIIRRMAHYLVVKDYSSLSDALDMLLSYIKKNDKLLEALIGRNYREIFGLEKE</sequence>
<dbReference type="InterPro" id="IPR010982">
    <property type="entry name" value="Lambda_DNA-bd_dom_sf"/>
</dbReference>
<organism evidence="2 3">
    <name type="scientific">Staphylothermus hellenicus (strain DSM 12710 / JCM 10830 / BK20S6-10-b1 / P8)</name>
    <dbReference type="NCBI Taxonomy" id="591019"/>
    <lineage>
        <taxon>Archaea</taxon>
        <taxon>Thermoproteota</taxon>
        <taxon>Thermoprotei</taxon>
        <taxon>Desulfurococcales</taxon>
        <taxon>Desulfurococcaceae</taxon>
        <taxon>Staphylothermus</taxon>
    </lineage>
</organism>
<dbReference type="Pfam" id="PF01381">
    <property type="entry name" value="HTH_3"/>
    <property type="match status" value="1"/>
</dbReference>
<evidence type="ECO:0000313" key="3">
    <source>
        <dbReference type="Proteomes" id="UP000002573"/>
    </source>
</evidence>
<dbReference type="eggNOG" id="arCOG00017">
    <property type="taxonomic scope" value="Archaea"/>
</dbReference>
<reference evidence="2 3" key="2">
    <citation type="journal article" date="2011" name="Stand. Genomic Sci.">
        <title>Complete genome sequence of Staphylothermus hellenicus P8.</title>
        <authorList>
            <person name="Anderson I."/>
            <person name="Wirth R."/>
            <person name="Lucas S."/>
            <person name="Copeland A."/>
            <person name="Lapidus A."/>
            <person name="Cheng J.F."/>
            <person name="Goodwin L."/>
            <person name="Pitluck S."/>
            <person name="Davenport K."/>
            <person name="Detter J.C."/>
            <person name="Han C."/>
            <person name="Tapia R."/>
            <person name="Land M."/>
            <person name="Hauser L."/>
            <person name="Pati A."/>
            <person name="Mikhailova N."/>
            <person name="Woyke T."/>
            <person name="Klenk H.P."/>
            <person name="Kyrpides N."/>
            <person name="Ivanova N."/>
        </authorList>
    </citation>
    <scope>NUCLEOTIDE SEQUENCE [LARGE SCALE GENOMIC DNA]</scope>
    <source>
        <strain evidence="3">DSM 12710 / JCM 10830 / BK20S6-10-b1 / P8</strain>
    </source>
</reference>
<dbReference type="PANTHER" id="PTHR40730">
    <property type="entry name" value="TRANSCRIPTIONAL REGULATOR PROTEIN-LIKE PROTEIN"/>
    <property type="match status" value="1"/>
</dbReference>
<feature type="domain" description="HTH cro/C1-type" evidence="1">
    <location>
        <begin position="26"/>
        <end position="53"/>
    </location>
</feature>
<gene>
    <name evidence="2" type="ordered locus">Shell_0932</name>
</gene>
<dbReference type="Proteomes" id="UP000002573">
    <property type="component" value="Chromosome"/>
</dbReference>
<dbReference type="HOGENOM" id="CLU_133047_2_0_2"/>
<accession>D7D8E2</accession>
<evidence type="ECO:0000259" key="1">
    <source>
        <dbReference type="Pfam" id="PF01381"/>
    </source>
</evidence>
<reference evidence="3" key="1">
    <citation type="submission" date="2010-05" db="EMBL/GenBank/DDBJ databases">
        <title>Complete sequence of Staphylothermus hellenicus DSM 12710.</title>
        <authorList>
            <consortium name="US DOE Joint Genome Institute"/>
            <person name="Lucas S."/>
            <person name="Copeland A."/>
            <person name="Lapidus A."/>
            <person name="Cheng J.-F."/>
            <person name="Bruce D."/>
            <person name="Goodwin L."/>
            <person name="Pitluck S."/>
            <person name="Davenport K."/>
            <person name="Detter J.C."/>
            <person name="Han C."/>
            <person name="Tapia R."/>
            <person name="Larimer F."/>
            <person name="Land M."/>
            <person name="Hauser L."/>
            <person name="Kyrpides N."/>
            <person name="Mikhailova N."/>
            <person name="Anderson I.J."/>
            <person name="Woyke T."/>
        </authorList>
    </citation>
    <scope>NUCLEOTIDE SEQUENCE [LARGE SCALE GENOMIC DNA]</scope>
    <source>
        <strain evidence="3">DSM 12710 / JCM 10830 / BK20S6-10-b1 / P8</strain>
    </source>
</reference>
<dbReference type="GO" id="GO:0003677">
    <property type="term" value="F:DNA binding"/>
    <property type="evidence" value="ECO:0007669"/>
    <property type="project" value="InterPro"/>
</dbReference>
<dbReference type="Gene3D" id="1.10.260.40">
    <property type="entry name" value="lambda repressor-like DNA-binding domains"/>
    <property type="match status" value="1"/>
</dbReference>
<keyword evidence="3" id="KW-1185">Reference proteome</keyword>
<protein>
    <submittedName>
        <fullName evidence="2">Transcriptional regulator protein-like protein</fullName>
    </submittedName>
</protein>
<dbReference type="STRING" id="591019.Shell_0932"/>
<dbReference type="GeneID" id="9234221"/>
<dbReference type="KEGG" id="shc:Shell_0932"/>
<proteinExistence type="predicted"/>
<dbReference type="RefSeq" id="WP_013143236.1">
    <property type="nucleotide sequence ID" value="NC_014205.1"/>
</dbReference>
<dbReference type="AlphaFoldDB" id="D7D8E2"/>
<evidence type="ECO:0000313" key="2">
    <source>
        <dbReference type="EMBL" id="ADI32038.1"/>
    </source>
</evidence>
<dbReference type="InterPro" id="IPR001387">
    <property type="entry name" value="Cro/C1-type_HTH"/>
</dbReference>
<dbReference type="EMBL" id="CP002051">
    <property type="protein sequence ID" value="ADI32038.1"/>
    <property type="molecule type" value="Genomic_DNA"/>
</dbReference>
<dbReference type="PANTHER" id="PTHR40730:SF5">
    <property type="entry name" value="HTH CRO_C1-TYPE DOMAIN-CONTAINING PROTEIN"/>
    <property type="match status" value="1"/>
</dbReference>
<name>D7D8E2_STAHD</name>
<dbReference type="SUPFAM" id="SSF47413">
    <property type="entry name" value="lambda repressor-like DNA-binding domains"/>
    <property type="match status" value="1"/>
</dbReference>